<evidence type="ECO:0000313" key="1">
    <source>
        <dbReference type="EMBL" id="TYP99977.1"/>
    </source>
</evidence>
<reference evidence="1 2" key="1">
    <citation type="submission" date="2019-07" db="EMBL/GenBank/DDBJ databases">
        <title>Genomic Encyclopedia of Type Strains, Phase IV (KMG-IV): sequencing the most valuable type-strain genomes for metagenomic binning, comparative biology and taxonomic classification.</title>
        <authorList>
            <person name="Goeker M."/>
        </authorList>
    </citation>
    <scope>NUCLEOTIDE SEQUENCE [LARGE SCALE GENOMIC DNA]</scope>
    <source>
        <strain evidence="1 2">DSM 18961</strain>
    </source>
</reference>
<protein>
    <submittedName>
        <fullName evidence="1">Uncharacterized protein</fullName>
    </submittedName>
</protein>
<organism evidence="1 2">
    <name type="scientific">Tenacibaculum adriaticum</name>
    <dbReference type="NCBI Taxonomy" id="413713"/>
    <lineage>
        <taxon>Bacteria</taxon>
        <taxon>Pseudomonadati</taxon>
        <taxon>Bacteroidota</taxon>
        <taxon>Flavobacteriia</taxon>
        <taxon>Flavobacteriales</taxon>
        <taxon>Flavobacteriaceae</taxon>
        <taxon>Tenacibaculum</taxon>
    </lineage>
</organism>
<gene>
    <name evidence="1" type="ORF">C7447_101585</name>
</gene>
<accession>A0A5S5DVL3</accession>
<proteinExistence type="predicted"/>
<evidence type="ECO:0000313" key="2">
    <source>
        <dbReference type="Proteomes" id="UP000323136"/>
    </source>
</evidence>
<name>A0A5S5DVL3_9FLAO</name>
<comment type="caution">
    <text evidence="1">The sequence shown here is derived from an EMBL/GenBank/DDBJ whole genome shotgun (WGS) entry which is preliminary data.</text>
</comment>
<keyword evidence="2" id="KW-1185">Reference proteome</keyword>
<dbReference type="EMBL" id="VNIA01000001">
    <property type="protein sequence ID" value="TYP99977.1"/>
    <property type="molecule type" value="Genomic_DNA"/>
</dbReference>
<sequence>MIIFIKAFLHLIYKISFYETALNSCVKGQRLQLMPFFLYLLQHLVFGFKQFEEQIESQLCCGKETIGVIFLFSV</sequence>
<dbReference type="AlphaFoldDB" id="A0A5S5DVL3"/>
<dbReference type="Proteomes" id="UP000323136">
    <property type="component" value="Unassembled WGS sequence"/>
</dbReference>